<evidence type="ECO:0000313" key="3">
    <source>
        <dbReference type="Proteomes" id="UP000234166"/>
    </source>
</evidence>
<evidence type="ECO:0000313" key="1">
    <source>
        <dbReference type="EMBL" id="SON78353.1"/>
    </source>
</evidence>
<keyword evidence="4" id="KW-1185">Reference proteome</keyword>
<comment type="caution">
    <text evidence="2">The sequence shown here is derived from an EMBL/GenBank/DDBJ whole genome shotgun (WGS) entry which is preliminary data.</text>
</comment>
<protein>
    <submittedName>
        <fullName evidence="2">Uncharacterized protein</fullName>
    </submittedName>
</protein>
<name>A0AB38DXU9_XANCH</name>
<dbReference type="EMBL" id="OCYS01000073">
    <property type="protein sequence ID" value="SON85298.1"/>
    <property type="molecule type" value="Genomic_DNA"/>
</dbReference>
<evidence type="ECO:0000313" key="2">
    <source>
        <dbReference type="EMBL" id="SON85298.1"/>
    </source>
</evidence>
<accession>A0AB38DXU9</accession>
<proteinExistence type="predicted"/>
<sequence length="68" mass="7155">MNEAGGATAAGVRRYGRGRKTIDALGRRVQSSSRAPGVAARDVAGGGYVRAAIRLIRLCRVGRRCEPS</sequence>
<gene>
    <name evidence="1" type="ORF">XAP6984_250088</name>
    <name evidence="2" type="ORF">XAP7430_200025</name>
</gene>
<evidence type="ECO:0000313" key="4">
    <source>
        <dbReference type="Proteomes" id="UP000234181"/>
    </source>
</evidence>
<reference evidence="3 4" key="1">
    <citation type="submission" date="2017-10" db="EMBL/GenBank/DDBJ databases">
        <authorList>
            <person name="Regsiter A."/>
            <person name="William W."/>
        </authorList>
    </citation>
    <scope>NUCLEOTIDE SEQUENCE [LARGE SCALE GENOMIC DNA]</scope>
    <source>
        <strain evidence="1 4">CFBP6984</strain>
        <strain evidence="2 3">CFBP7430</strain>
    </source>
</reference>
<dbReference type="Proteomes" id="UP000234181">
    <property type="component" value="Unassembled WGS sequence"/>
</dbReference>
<dbReference type="AlphaFoldDB" id="A0AB38DXU9"/>
<organism evidence="2 3">
    <name type="scientific">Xanthomonas campestris pv. phaseoli</name>
    <dbReference type="NCBI Taxonomy" id="317013"/>
    <lineage>
        <taxon>Bacteria</taxon>
        <taxon>Pseudomonadati</taxon>
        <taxon>Pseudomonadota</taxon>
        <taxon>Gammaproteobacteria</taxon>
        <taxon>Lysobacterales</taxon>
        <taxon>Lysobacteraceae</taxon>
        <taxon>Xanthomonas</taxon>
    </lineage>
</organism>
<dbReference type="Proteomes" id="UP000234166">
    <property type="component" value="Unassembled WGS sequence"/>
</dbReference>
<dbReference type="EMBL" id="OCYT01000079">
    <property type="protein sequence ID" value="SON78353.1"/>
    <property type="molecule type" value="Genomic_DNA"/>
</dbReference>